<evidence type="ECO:0000313" key="5">
    <source>
        <dbReference type="EMBL" id="CAH1784553.1"/>
    </source>
</evidence>
<dbReference type="PANTHER" id="PTHR23055:SF167">
    <property type="entry name" value="EF-HAND DOMAIN-CONTAINING PROTEIN"/>
    <property type="match status" value="1"/>
</dbReference>
<dbReference type="GO" id="GO:0015459">
    <property type="term" value="F:potassium channel regulator activity"/>
    <property type="evidence" value="ECO:0007669"/>
    <property type="project" value="TreeGrafter"/>
</dbReference>
<dbReference type="InterPro" id="IPR018247">
    <property type="entry name" value="EF_Hand_1_Ca_BS"/>
</dbReference>
<dbReference type="Gene3D" id="1.10.238.10">
    <property type="entry name" value="EF-hand"/>
    <property type="match status" value="1"/>
</dbReference>
<keyword evidence="6" id="KW-1185">Reference proteome</keyword>
<comment type="similarity">
    <text evidence="1">Belongs to the recoverin family.</text>
</comment>
<dbReference type="EMBL" id="CAIIXF020000005">
    <property type="protein sequence ID" value="CAH1784553.1"/>
    <property type="molecule type" value="Genomic_DNA"/>
</dbReference>
<dbReference type="PROSITE" id="PS00018">
    <property type="entry name" value="EF_HAND_1"/>
    <property type="match status" value="3"/>
</dbReference>
<dbReference type="OrthoDB" id="191686at2759"/>
<dbReference type="FunFam" id="1.10.238.10:FF:000009">
    <property type="entry name" value="Visinin-like protein 1"/>
    <property type="match status" value="1"/>
</dbReference>
<dbReference type="InterPro" id="IPR011992">
    <property type="entry name" value="EF-hand-dom_pair"/>
</dbReference>
<dbReference type="InterPro" id="IPR028846">
    <property type="entry name" value="Recoverin"/>
</dbReference>
<dbReference type="PROSITE" id="PS50222">
    <property type="entry name" value="EF_HAND_2"/>
    <property type="match status" value="3"/>
</dbReference>
<dbReference type="GO" id="GO:1901379">
    <property type="term" value="P:regulation of potassium ion transmembrane transport"/>
    <property type="evidence" value="ECO:0007669"/>
    <property type="project" value="TreeGrafter"/>
</dbReference>
<organism evidence="5 6">
    <name type="scientific">Owenia fusiformis</name>
    <name type="common">Polychaete worm</name>
    <dbReference type="NCBI Taxonomy" id="6347"/>
    <lineage>
        <taxon>Eukaryota</taxon>
        <taxon>Metazoa</taxon>
        <taxon>Spiralia</taxon>
        <taxon>Lophotrochozoa</taxon>
        <taxon>Annelida</taxon>
        <taxon>Polychaeta</taxon>
        <taxon>Sedentaria</taxon>
        <taxon>Canalipalpata</taxon>
        <taxon>Sabellida</taxon>
        <taxon>Oweniida</taxon>
        <taxon>Oweniidae</taxon>
        <taxon>Owenia</taxon>
    </lineage>
</organism>
<dbReference type="SMART" id="SM00054">
    <property type="entry name" value="EFh"/>
    <property type="match status" value="3"/>
</dbReference>
<dbReference type="InterPro" id="IPR002048">
    <property type="entry name" value="EF_hand_dom"/>
</dbReference>
<protein>
    <submittedName>
        <fullName evidence="5">Uncharacterized protein</fullName>
    </submittedName>
</protein>
<comment type="caution">
    <text evidence="5">The sequence shown here is derived from an EMBL/GenBank/DDBJ whole genome shotgun (WGS) entry which is preliminary data.</text>
</comment>
<keyword evidence="2" id="KW-0479">Metal-binding</keyword>
<gene>
    <name evidence="5" type="ORF">OFUS_LOCUS10727</name>
</gene>
<reference evidence="5" key="1">
    <citation type="submission" date="2022-03" db="EMBL/GenBank/DDBJ databases">
        <authorList>
            <person name="Martin C."/>
        </authorList>
    </citation>
    <scope>NUCLEOTIDE SEQUENCE</scope>
</reference>
<evidence type="ECO:0000256" key="4">
    <source>
        <dbReference type="ARBA" id="ARBA00022837"/>
    </source>
</evidence>
<evidence type="ECO:0000256" key="1">
    <source>
        <dbReference type="ARBA" id="ARBA00006049"/>
    </source>
</evidence>
<dbReference type="CDD" id="cd00051">
    <property type="entry name" value="EFh"/>
    <property type="match status" value="2"/>
</dbReference>
<accession>A0A8J1T5M7</accession>
<dbReference type="PRINTS" id="PR00450">
    <property type="entry name" value="RECOVERIN"/>
</dbReference>
<proteinExistence type="inferred from homology"/>
<dbReference type="Pfam" id="PF13499">
    <property type="entry name" value="EF-hand_7"/>
    <property type="match status" value="1"/>
</dbReference>
<dbReference type="PANTHER" id="PTHR23055">
    <property type="entry name" value="CALCIUM BINDING PROTEINS"/>
    <property type="match status" value="1"/>
</dbReference>
<dbReference type="SUPFAM" id="SSF47473">
    <property type="entry name" value="EF-hand"/>
    <property type="match status" value="1"/>
</dbReference>
<evidence type="ECO:0000313" key="6">
    <source>
        <dbReference type="Proteomes" id="UP000749559"/>
    </source>
</evidence>
<dbReference type="AlphaFoldDB" id="A0A8J1T5M7"/>
<dbReference type="Proteomes" id="UP000749559">
    <property type="component" value="Unassembled WGS sequence"/>
</dbReference>
<dbReference type="GO" id="GO:0008076">
    <property type="term" value="C:voltage-gated potassium channel complex"/>
    <property type="evidence" value="ECO:0007669"/>
    <property type="project" value="TreeGrafter"/>
</dbReference>
<evidence type="ECO:0000256" key="2">
    <source>
        <dbReference type="ARBA" id="ARBA00022723"/>
    </source>
</evidence>
<evidence type="ECO:0000256" key="3">
    <source>
        <dbReference type="ARBA" id="ARBA00022737"/>
    </source>
</evidence>
<sequence length="257" mass="29643">MEATKWSSIRLFGVCCLNIQKNWFSKTKEKTDTFTDEKVKMVHGCQDNDIDDFELVVTRYRPEGLDTLVKNTKFSRKELQIMYRGFKQECPTGIVNEDTFREIYAQFFPQGDSSAYAHYVFNTFDVDHSGTITFEEFVIGLSVISRGSLREKLEWAFRLYDINGDGMITKDEMTDIVSAIYDLMGKYAEPVIDETTPRDHVETVFEKMDLNRDGLITMDEFMQTCGKERSLAESLMVLDTYICSDSYTCSDTTNHGT</sequence>
<keyword evidence="4" id="KW-0106">Calcium</keyword>
<name>A0A8J1T5M7_OWEFU</name>
<dbReference type="GO" id="GO:0005509">
    <property type="term" value="F:calcium ion binding"/>
    <property type="evidence" value="ECO:0007669"/>
    <property type="project" value="InterPro"/>
</dbReference>
<keyword evidence="3" id="KW-0677">Repeat</keyword>
<dbReference type="Pfam" id="PF00036">
    <property type="entry name" value="EF-hand_1"/>
    <property type="match status" value="1"/>
</dbReference>